<dbReference type="InterPro" id="IPR013785">
    <property type="entry name" value="Aldolase_TIM"/>
</dbReference>
<dbReference type="EMBL" id="JACHJG010000026">
    <property type="protein sequence ID" value="MBB4890817.1"/>
    <property type="molecule type" value="Genomic_DNA"/>
</dbReference>
<evidence type="ECO:0000256" key="1">
    <source>
        <dbReference type="ARBA" id="ARBA00001933"/>
    </source>
</evidence>
<keyword evidence="6" id="KW-0408">Iron</keyword>
<dbReference type="InterPro" id="IPR058240">
    <property type="entry name" value="rSAM_sf"/>
</dbReference>
<keyword evidence="5" id="KW-0663">Pyridoxal phosphate</keyword>
<evidence type="ECO:0000256" key="4">
    <source>
        <dbReference type="ARBA" id="ARBA00022723"/>
    </source>
</evidence>
<comment type="cofactor">
    <cofactor evidence="1">
        <name>pyridoxal 5'-phosphate</name>
        <dbReference type="ChEBI" id="CHEBI:597326"/>
    </cofactor>
</comment>
<evidence type="ECO:0000256" key="2">
    <source>
        <dbReference type="ARBA" id="ARBA00022485"/>
    </source>
</evidence>
<dbReference type="Gene3D" id="3.20.20.70">
    <property type="entry name" value="Aldolase class I"/>
    <property type="match status" value="1"/>
</dbReference>
<organism evidence="9 10">
    <name type="scientific">Streptomyces netropsis</name>
    <name type="common">Streptoverticillium netropsis</name>
    <dbReference type="NCBI Taxonomy" id="55404"/>
    <lineage>
        <taxon>Bacteria</taxon>
        <taxon>Bacillati</taxon>
        <taxon>Actinomycetota</taxon>
        <taxon>Actinomycetes</taxon>
        <taxon>Kitasatosporales</taxon>
        <taxon>Streptomycetaceae</taxon>
        <taxon>Streptomyces</taxon>
    </lineage>
</organism>
<accession>A0A7W7LII9</accession>
<sequence length="359" mass="40835">MAGLLDAITKTQKPRVHKYTRELLERAEREHGEDSGAYRGIYNQYFRMPSTMPSIGQSTRHFDALMHDDFPEGLERLYRRVVVIDMLSACASECVFCVRGLYNPHTLGKGQMTAIGEYLRKDAYLREILITGGDPLISPRKLYQLLTTVAEYAPNITTVRMGSRLPVQNPTAFTADTYAVFEKFADRFHFDISLQINHWYELQPEAVEVLEKLQGCGARLYSQNVLLKGVNDDIETLIELYDRQRTLRFIPHYLFHAVPMVGTDEFRTSVHRGLELARELSTSGFLSGLAKPKYTVMTDIGKVTLYDGTILGKNGHELTLRTSYRLEDRLRWNPGYQLPASATPNGHGTLDVVYIDGED</sequence>
<protein>
    <submittedName>
        <fullName evidence="9">Lysine 2,3-aminomutase</fullName>
        <ecNumber evidence="9">5.4.3.2</ecNumber>
    </submittedName>
</protein>
<dbReference type="AlphaFoldDB" id="A0A7W7LII9"/>
<keyword evidence="10" id="KW-1185">Reference proteome</keyword>
<keyword evidence="9" id="KW-0413">Isomerase</keyword>
<evidence type="ECO:0000256" key="3">
    <source>
        <dbReference type="ARBA" id="ARBA00022691"/>
    </source>
</evidence>
<evidence type="ECO:0000313" key="9">
    <source>
        <dbReference type="EMBL" id="MBB4890817.1"/>
    </source>
</evidence>
<evidence type="ECO:0000259" key="8">
    <source>
        <dbReference type="PROSITE" id="PS51918"/>
    </source>
</evidence>
<feature type="domain" description="Radical SAM core" evidence="8">
    <location>
        <begin position="76"/>
        <end position="299"/>
    </location>
</feature>
<dbReference type="PANTHER" id="PTHR30538:SF0">
    <property type="entry name" value="L-LYSINE 2,3-AMINOMUTASE AQ_1632-RELATED"/>
    <property type="match status" value="1"/>
</dbReference>
<dbReference type="InterPro" id="IPR003739">
    <property type="entry name" value="Lys_aminomutase/Glu_NH3_mut"/>
</dbReference>
<dbReference type="EC" id="5.4.3.2" evidence="9"/>
<dbReference type="PANTHER" id="PTHR30538">
    <property type="entry name" value="LYSINE 2,3-AMINOMUTASE-RELATED"/>
    <property type="match status" value="1"/>
</dbReference>
<evidence type="ECO:0000313" key="10">
    <source>
        <dbReference type="Proteomes" id="UP000556436"/>
    </source>
</evidence>
<dbReference type="SFLD" id="SFLDS00029">
    <property type="entry name" value="Radical_SAM"/>
    <property type="match status" value="1"/>
</dbReference>
<evidence type="ECO:0000256" key="5">
    <source>
        <dbReference type="ARBA" id="ARBA00022898"/>
    </source>
</evidence>
<keyword evidence="2" id="KW-0004">4Fe-4S</keyword>
<name>A0A7W7LII9_STRNE</name>
<dbReference type="SUPFAM" id="SSF102114">
    <property type="entry name" value="Radical SAM enzymes"/>
    <property type="match status" value="1"/>
</dbReference>
<gene>
    <name evidence="9" type="ORF">FHS38_006909</name>
</gene>
<dbReference type="GO" id="GO:0050066">
    <property type="term" value="F:L-lysine 2,3-aminomutase activity"/>
    <property type="evidence" value="ECO:0007669"/>
    <property type="project" value="UniProtKB-EC"/>
</dbReference>
<dbReference type="Proteomes" id="UP000556436">
    <property type="component" value="Unassembled WGS sequence"/>
</dbReference>
<dbReference type="GO" id="GO:0051539">
    <property type="term" value="F:4 iron, 4 sulfur cluster binding"/>
    <property type="evidence" value="ECO:0007669"/>
    <property type="project" value="UniProtKB-KW"/>
</dbReference>
<dbReference type="GO" id="GO:0046872">
    <property type="term" value="F:metal ion binding"/>
    <property type="evidence" value="ECO:0007669"/>
    <property type="project" value="UniProtKB-KW"/>
</dbReference>
<evidence type="ECO:0000256" key="7">
    <source>
        <dbReference type="ARBA" id="ARBA00023014"/>
    </source>
</evidence>
<dbReference type="PROSITE" id="PS51918">
    <property type="entry name" value="RADICAL_SAM"/>
    <property type="match status" value="1"/>
</dbReference>
<evidence type="ECO:0000256" key="6">
    <source>
        <dbReference type="ARBA" id="ARBA00023004"/>
    </source>
</evidence>
<keyword evidence="7" id="KW-0411">Iron-sulfur</keyword>
<reference evidence="9 10" key="1">
    <citation type="submission" date="2020-08" db="EMBL/GenBank/DDBJ databases">
        <title>Genomic Encyclopedia of Type Strains, Phase III (KMG-III): the genomes of soil and plant-associated and newly described type strains.</title>
        <authorList>
            <person name="Whitman W."/>
        </authorList>
    </citation>
    <scope>NUCLEOTIDE SEQUENCE [LARGE SCALE GENOMIC DNA]</scope>
    <source>
        <strain evidence="9 10">CECT 3265</strain>
    </source>
</reference>
<dbReference type="InterPro" id="IPR007197">
    <property type="entry name" value="rSAM"/>
</dbReference>
<dbReference type="RefSeq" id="WP_184740309.1">
    <property type="nucleotide sequence ID" value="NZ_BMRW01000024.1"/>
</dbReference>
<keyword evidence="3" id="KW-0949">S-adenosyl-L-methionine</keyword>
<proteinExistence type="predicted"/>
<keyword evidence="4" id="KW-0479">Metal-binding</keyword>
<comment type="caution">
    <text evidence="9">The sequence shown here is derived from an EMBL/GenBank/DDBJ whole genome shotgun (WGS) entry which is preliminary data.</text>
</comment>